<dbReference type="Pfam" id="PF02104">
    <property type="entry name" value="SURF1"/>
    <property type="match status" value="1"/>
</dbReference>
<evidence type="ECO:0000256" key="3">
    <source>
        <dbReference type="ARBA" id="ARBA00022692"/>
    </source>
</evidence>
<sequence length="296" mass="33807">MSTEICKLLCRNLTRVGDRHFSQNLQAENVPRQIPREKPAVRRAAFIGKGYPLLIIPMTAFGLGTWQIRRREWKLGLIKELEEKMSKPPQPLPENLEDVKKLEYQKVKVRGTFDHAKELFIGPRSDIRAGEGRSAQTQSTPGVNVVTPFKLANRDETILVNRGFVSFKDRPQQKRAEGQVEGEVELTGIVRLNDKKPVIGNDPMKDGYWFTRNIDEMADIAGTSKVFIDADANSTVPGGPRGGQTQLALRNEHLTYIVTWYALAAFTYFLWYRNFRSPLPHKTVLEYVKKQQQKKV</sequence>
<dbReference type="GO" id="GO:0033617">
    <property type="term" value="P:mitochondrial respiratory chain complex IV assembly"/>
    <property type="evidence" value="ECO:0007669"/>
    <property type="project" value="TreeGrafter"/>
</dbReference>
<protein>
    <recommendedName>
        <fullName evidence="6">SURF1-like protein</fullName>
    </recommendedName>
</protein>
<keyword evidence="6" id="KW-0999">Mitochondrion inner membrane</keyword>
<keyword evidence="4 6" id="KW-1133">Transmembrane helix</keyword>
<dbReference type="EMBL" id="CAJHNH020001972">
    <property type="protein sequence ID" value="CAG5125162.1"/>
    <property type="molecule type" value="Genomic_DNA"/>
</dbReference>
<dbReference type="PANTHER" id="PTHR23427:SF2">
    <property type="entry name" value="SURFEIT LOCUS PROTEIN 1"/>
    <property type="match status" value="1"/>
</dbReference>
<name>A0A8S3ZDT4_9EUPU</name>
<comment type="caution">
    <text evidence="6">Lacks conserved residue(s) required for the propagation of feature annotation.</text>
</comment>
<accession>A0A8S3ZDT4</accession>
<dbReference type="InterPro" id="IPR045214">
    <property type="entry name" value="Surf1/Surf4"/>
</dbReference>
<gene>
    <name evidence="7" type="ORF">CUNI_LOCUS10720</name>
</gene>
<dbReference type="CDD" id="cd06662">
    <property type="entry name" value="SURF1"/>
    <property type="match status" value="1"/>
</dbReference>
<organism evidence="7 8">
    <name type="scientific">Candidula unifasciata</name>
    <dbReference type="NCBI Taxonomy" id="100452"/>
    <lineage>
        <taxon>Eukaryota</taxon>
        <taxon>Metazoa</taxon>
        <taxon>Spiralia</taxon>
        <taxon>Lophotrochozoa</taxon>
        <taxon>Mollusca</taxon>
        <taxon>Gastropoda</taxon>
        <taxon>Heterobranchia</taxon>
        <taxon>Euthyneura</taxon>
        <taxon>Panpulmonata</taxon>
        <taxon>Eupulmonata</taxon>
        <taxon>Stylommatophora</taxon>
        <taxon>Helicina</taxon>
        <taxon>Helicoidea</taxon>
        <taxon>Geomitridae</taxon>
        <taxon>Candidula</taxon>
    </lineage>
</organism>
<comment type="subcellular location">
    <subcellularLocation>
        <location evidence="1">Membrane</location>
    </subcellularLocation>
    <subcellularLocation>
        <location evidence="6">Mitochondrion inner membrane</location>
        <topology evidence="6">Multi-pass membrane protein</topology>
    </subcellularLocation>
</comment>
<proteinExistence type="inferred from homology"/>
<comment type="caution">
    <text evidence="7">The sequence shown here is derived from an EMBL/GenBank/DDBJ whole genome shotgun (WGS) entry which is preliminary data.</text>
</comment>
<evidence type="ECO:0000256" key="4">
    <source>
        <dbReference type="ARBA" id="ARBA00022989"/>
    </source>
</evidence>
<dbReference type="OrthoDB" id="10040024at2759"/>
<evidence type="ECO:0000313" key="8">
    <source>
        <dbReference type="Proteomes" id="UP000678393"/>
    </source>
</evidence>
<evidence type="ECO:0000256" key="6">
    <source>
        <dbReference type="RuleBase" id="RU363076"/>
    </source>
</evidence>
<evidence type="ECO:0000256" key="2">
    <source>
        <dbReference type="ARBA" id="ARBA00007165"/>
    </source>
</evidence>
<comment type="function">
    <text evidence="6">Probably involved in the biogenesis of the COX complex.</text>
</comment>
<keyword evidence="5 6" id="KW-0472">Membrane</keyword>
<reference evidence="7" key="1">
    <citation type="submission" date="2021-04" db="EMBL/GenBank/DDBJ databases">
        <authorList>
            <consortium name="Molecular Ecology Group"/>
        </authorList>
    </citation>
    <scope>NUCLEOTIDE SEQUENCE</scope>
</reference>
<evidence type="ECO:0000256" key="1">
    <source>
        <dbReference type="ARBA" id="ARBA00004370"/>
    </source>
</evidence>
<dbReference type="Proteomes" id="UP000678393">
    <property type="component" value="Unassembled WGS sequence"/>
</dbReference>
<dbReference type="PROSITE" id="PS50895">
    <property type="entry name" value="SURF1"/>
    <property type="match status" value="1"/>
</dbReference>
<keyword evidence="8" id="KW-1185">Reference proteome</keyword>
<dbReference type="PANTHER" id="PTHR23427">
    <property type="entry name" value="SURFEIT LOCUS PROTEIN"/>
    <property type="match status" value="1"/>
</dbReference>
<evidence type="ECO:0000256" key="5">
    <source>
        <dbReference type="ARBA" id="ARBA00023136"/>
    </source>
</evidence>
<keyword evidence="3 6" id="KW-0812">Transmembrane</keyword>
<dbReference type="AlphaFoldDB" id="A0A8S3ZDT4"/>
<evidence type="ECO:0000313" key="7">
    <source>
        <dbReference type="EMBL" id="CAG5125162.1"/>
    </source>
</evidence>
<comment type="similarity">
    <text evidence="2 6">Belongs to the SURF1 family.</text>
</comment>
<feature type="transmembrane region" description="Helical" evidence="6">
    <location>
        <begin position="254"/>
        <end position="272"/>
    </location>
</feature>
<dbReference type="GO" id="GO:0005743">
    <property type="term" value="C:mitochondrial inner membrane"/>
    <property type="evidence" value="ECO:0007669"/>
    <property type="project" value="UniProtKB-SubCell"/>
</dbReference>
<keyword evidence="6" id="KW-0496">Mitochondrion</keyword>
<dbReference type="InterPro" id="IPR002994">
    <property type="entry name" value="Surf1/Shy1"/>
</dbReference>